<dbReference type="PANTHER" id="PTHR33112">
    <property type="entry name" value="DOMAIN PROTEIN, PUTATIVE-RELATED"/>
    <property type="match status" value="1"/>
</dbReference>
<feature type="domain" description="Heterokaryon incompatibility" evidence="1">
    <location>
        <begin position="156"/>
        <end position="295"/>
    </location>
</feature>
<evidence type="ECO:0000313" key="2">
    <source>
        <dbReference type="EMBL" id="KAH7269064.1"/>
    </source>
</evidence>
<reference evidence="2" key="1">
    <citation type="journal article" date="2021" name="Nat. Commun.">
        <title>Genetic determinants of endophytism in the Arabidopsis root mycobiome.</title>
        <authorList>
            <person name="Mesny F."/>
            <person name="Miyauchi S."/>
            <person name="Thiergart T."/>
            <person name="Pickel B."/>
            <person name="Atanasova L."/>
            <person name="Karlsson M."/>
            <person name="Huettel B."/>
            <person name="Barry K.W."/>
            <person name="Haridas S."/>
            <person name="Chen C."/>
            <person name="Bauer D."/>
            <person name="Andreopoulos W."/>
            <person name="Pangilinan J."/>
            <person name="LaButti K."/>
            <person name="Riley R."/>
            <person name="Lipzen A."/>
            <person name="Clum A."/>
            <person name="Drula E."/>
            <person name="Henrissat B."/>
            <person name="Kohler A."/>
            <person name="Grigoriev I.V."/>
            <person name="Martin F.M."/>
            <person name="Hacquard S."/>
        </authorList>
    </citation>
    <scope>NUCLEOTIDE SEQUENCE</scope>
    <source>
        <strain evidence="2">MPI-CAGE-AT-0023</strain>
    </source>
</reference>
<keyword evidence="3" id="KW-1185">Reference proteome</keyword>
<proteinExistence type="predicted"/>
<dbReference type="PANTHER" id="PTHR33112:SF16">
    <property type="entry name" value="HETEROKARYON INCOMPATIBILITY DOMAIN-CONTAINING PROTEIN"/>
    <property type="match status" value="1"/>
</dbReference>
<dbReference type="GeneID" id="70219200"/>
<evidence type="ECO:0000259" key="1">
    <source>
        <dbReference type="Pfam" id="PF06985"/>
    </source>
</evidence>
<sequence length="502" mass="57364">MEDDPSIDSVLCAICLELKPIIGFHENEYPYHKMDFRWGVNYSNRSVGRRWFGDTEDILANVLWGRDGALKIKLVSFYLGAEEPLIAGYALYRLPGTVPPWNIIGTGTHVKTKVTSPEAWEMIRDWIGDCVNNHKECKVVSEDRPFPTPPDERGRYIALSHCWGDVMPLKTTKATFVEFCHSINFARFPKAFQDAIIVCRKLNIEYLWIDSLCIIQDDEHDWAVESPKIEGLFHPWPLSVRKLFPTAFENDNKVEEAEIFARPWNSQRHWIDSIGDGPWYRVPNPLEQRAWTLQEHVLSRRILRFTGHKLIWHCLEVHLCECRPGSHMGKESLKLINLDAMVAVSKPFYASRAMNPLVVWLEIIGPFTRRAITRETDRLPAVSGVAAALTTLTKTEYVAGMWRDRLGTSVCWQVEEAGTLRHEAYYAPTWSWASVVGSVQTEYTVQMNQLPQTKVVDVQYTPVTPNPYGSVSYAKLTIAGIVSNVSVSWLDPHPDDGTLFQM</sequence>
<accession>A0A9P9R812</accession>
<dbReference type="InterPro" id="IPR010730">
    <property type="entry name" value="HET"/>
</dbReference>
<dbReference type="Proteomes" id="UP000720189">
    <property type="component" value="Unassembled WGS sequence"/>
</dbReference>
<evidence type="ECO:0000313" key="3">
    <source>
        <dbReference type="Proteomes" id="UP000720189"/>
    </source>
</evidence>
<dbReference type="RefSeq" id="XP_046055832.1">
    <property type="nucleotide sequence ID" value="XM_046189246.1"/>
</dbReference>
<dbReference type="EMBL" id="JAGMUX010000001">
    <property type="protein sequence ID" value="KAH7269064.1"/>
    <property type="molecule type" value="Genomic_DNA"/>
</dbReference>
<protein>
    <submittedName>
        <fullName evidence="2">Heterokaryon incompatibility protein-domain-containing protein</fullName>
    </submittedName>
</protein>
<dbReference type="OrthoDB" id="5362512at2759"/>
<name>A0A9P9R812_FUSRE</name>
<comment type="caution">
    <text evidence="2">The sequence shown here is derived from an EMBL/GenBank/DDBJ whole genome shotgun (WGS) entry which is preliminary data.</text>
</comment>
<gene>
    <name evidence="2" type="ORF">BKA55DRAFT_531733</name>
</gene>
<dbReference type="Pfam" id="PF06985">
    <property type="entry name" value="HET"/>
    <property type="match status" value="1"/>
</dbReference>
<dbReference type="AlphaFoldDB" id="A0A9P9R812"/>
<organism evidence="2 3">
    <name type="scientific">Fusarium redolens</name>
    <dbReference type="NCBI Taxonomy" id="48865"/>
    <lineage>
        <taxon>Eukaryota</taxon>
        <taxon>Fungi</taxon>
        <taxon>Dikarya</taxon>
        <taxon>Ascomycota</taxon>
        <taxon>Pezizomycotina</taxon>
        <taxon>Sordariomycetes</taxon>
        <taxon>Hypocreomycetidae</taxon>
        <taxon>Hypocreales</taxon>
        <taxon>Nectriaceae</taxon>
        <taxon>Fusarium</taxon>
        <taxon>Fusarium redolens species complex</taxon>
    </lineage>
</organism>